<accession>A0A0R2QGX1</accession>
<sequence>MKKPHKYIITGVDEAGAPAPVIANVTCTNESGSFSTFLAIEGVHGYTRNQREEGFTVEVDWLFEVPEQMQQYWAQFFLNEGGK</sequence>
<comment type="caution">
    <text evidence="1">The sequence shown here is derived from an EMBL/GenBank/DDBJ whole genome shotgun (WGS) entry which is preliminary data.</text>
</comment>
<dbReference type="AlphaFoldDB" id="A0A0R2QGX1"/>
<proteinExistence type="predicted"/>
<evidence type="ECO:0000313" key="1">
    <source>
        <dbReference type="EMBL" id="KRO46906.1"/>
    </source>
</evidence>
<organism evidence="1 2">
    <name type="scientific">Acidimicrobiia bacterium BACL6 MAG-120924-bin43</name>
    <dbReference type="NCBI Taxonomy" id="1655583"/>
    <lineage>
        <taxon>Bacteria</taxon>
        <taxon>Bacillati</taxon>
        <taxon>Actinomycetota</taxon>
        <taxon>Acidimicrobiia</taxon>
        <taxon>acIV cluster</taxon>
    </lineage>
</organism>
<evidence type="ECO:0000313" key="2">
    <source>
        <dbReference type="Proteomes" id="UP000051017"/>
    </source>
</evidence>
<protein>
    <submittedName>
        <fullName evidence="1">Uncharacterized protein</fullName>
    </submittedName>
</protein>
<reference evidence="1 2" key="1">
    <citation type="submission" date="2015-10" db="EMBL/GenBank/DDBJ databases">
        <title>Metagenome-Assembled Genomes uncover a global brackish microbiome.</title>
        <authorList>
            <person name="Hugerth L.W."/>
            <person name="Larsson J."/>
            <person name="Alneberg J."/>
            <person name="Lindh M.V."/>
            <person name="Legrand C."/>
            <person name="Pinhassi J."/>
            <person name="Andersson A.F."/>
        </authorList>
    </citation>
    <scope>NUCLEOTIDE SEQUENCE [LARGE SCALE GENOMIC DNA]</scope>
    <source>
        <strain evidence="1">BACL6 MAG-120924-bin43</strain>
    </source>
</reference>
<dbReference type="EMBL" id="LIBJ01000218">
    <property type="protein sequence ID" value="KRO46906.1"/>
    <property type="molecule type" value="Genomic_DNA"/>
</dbReference>
<name>A0A0R2QGX1_9ACTN</name>
<gene>
    <name evidence="1" type="ORF">ABR75_01465</name>
</gene>
<dbReference type="Proteomes" id="UP000051017">
    <property type="component" value="Unassembled WGS sequence"/>
</dbReference>